<dbReference type="OrthoDB" id="9770071at2"/>
<proteinExistence type="predicted"/>
<evidence type="ECO:0000313" key="3">
    <source>
        <dbReference type="Proteomes" id="UP000019151"/>
    </source>
</evidence>
<feature type="signal peptide" evidence="1">
    <location>
        <begin position="1"/>
        <end position="23"/>
    </location>
</feature>
<keyword evidence="2" id="KW-0614">Plasmid</keyword>
<dbReference type="Gene3D" id="2.130.10.10">
    <property type="entry name" value="YVTN repeat-like/Quinoprotein amine dehydrogenase"/>
    <property type="match status" value="2"/>
</dbReference>
<evidence type="ECO:0000313" key="2">
    <source>
        <dbReference type="EMBL" id="AHG92237.1"/>
    </source>
</evidence>
<evidence type="ECO:0000256" key="1">
    <source>
        <dbReference type="SAM" id="SignalP"/>
    </source>
</evidence>
<keyword evidence="3" id="KW-1185">Reference proteome</keyword>
<gene>
    <name evidence="2" type="ORF">J421_4702</name>
</gene>
<dbReference type="HOGENOM" id="CLU_009318_3_0_0"/>
<dbReference type="Pfam" id="PF02239">
    <property type="entry name" value="Cytochrom_D1"/>
    <property type="match status" value="1"/>
</dbReference>
<dbReference type="RefSeq" id="WP_025413589.1">
    <property type="nucleotide sequence ID" value="NZ_CP007129.1"/>
</dbReference>
<feature type="chain" id="PRO_5004794456" description="40-residue YVTN family beta-propeller repeat protein" evidence="1">
    <location>
        <begin position="24"/>
        <end position="331"/>
    </location>
</feature>
<dbReference type="SUPFAM" id="SSF50974">
    <property type="entry name" value="Nitrous oxide reductase, N-terminal domain"/>
    <property type="match status" value="1"/>
</dbReference>
<dbReference type="InterPro" id="IPR015943">
    <property type="entry name" value="WD40/YVTN_repeat-like_dom_sf"/>
</dbReference>
<keyword evidence="1" id="KW-0732">Signal</keyword>
<reference evidence="2 3" key="1">
    <citation type="journal article" date="2014" name="Genome Announc.">
        <title>Genome Sequence and Methylome of Soil Bacterium Gemmatirosa kalamazoonensis KBS708T, a Member of the Rarely Cultivated Gemmatimonadetes Phylum.</title>
        <authorList>
            <person name="Debruyn J.M."/>
            <person name="Radosevich M."/>
            <person name="Wommack K.E."/>
            <person name="Polson S.W."/>
            <person name="Hauser L.J."/>
            <person name="Fawaz M.N."/>
            <person name="Korlach J."/>
            <person name="Tsai Y.C."/>
        </authorList>
    </citation>
    <scope>NUCLEOTIDE SEQUENCE [LARGE SCALE GENOMIC DNA]</scope>
    <source>
        <strain evidence="2 3">KBS708</strain>
        <plasmid evidence="3">Plasmid 1</plasmid>
    </source>
</reference>
<protein>
    <recommendedName>
        <fullName evidence="4">40-residue YVTN family beta-propeller repeat protein</fullName>
    </recommendedName>
</protein>
<dbReference type="InParanoid" id="W0RP27"/>
<dbReference type="InterPro" id="IPR051200">
    <property type="entry name" value="Host-pathogen_enzymatic-act"/>
</dbReference>
<dbReference type="EMBL" id="CP007129">
    <property type="protein sequence ID" value="AHG92237.1"/>
    <property type="molecule type" value="Genomic_DNA"/>
</dbReference>
<evidence type="ECO:0008006" key="4">
    <source>
        <dbReference type="Google" id="ProtNLM"/>
    </source>
</evidence>
<dbReference type="AlphaFoldDB" id="W0RP27"/>
<accession>W0RP27</accession>
<name>W0RP27_9BACT</name>
<geneLocation type="plasmid" evidence="2 3">
    <name>1</name>
</geneLocation>
<dbReference type="Proteomes" id="UP000019151">
    <property type="component" value="Plasmid 1"/>
</dbReference>
<dbReference type="InterPro" id="IPR011045">
    <property type="entry name" value="N2O_reductase_N"/>
</dbReference>
<organism evidence="2 3">
    <name type="scientific">Gemmatirosa kalamazoonensis</name>
    <dbReference type="NCBI Taxonomy" id="861299"/>
    <lineage>
        <taxon>Bacteria</taxon>
        <taxon>Pseudomonadati</taxon>
        <taxon>Gemmatimonadota</taxon>
        <taxon>Gemmatimonadia</taxon>
        <taxon>Gemmatimonadales</taxon>
        <taxon>Gemmatimonadaceae</taxon>
        <taxon>Gemmatirosa</taxon>
    </lineage>
</organism>
<dbReference type="PANTHER" id="PTHR47197:SF3">
    <property type="entry name" value="DIHYDRO-HEME D1 DEHYDROGENASE"/>
    <property type="match status" value="1"/>
</dbReference>
<sequence>MRRLVRALPAAAILLAAARPAAAPTPSPALLVLSKGDHVLSIVDPATRAVVAQMPSGPDPHEVEASADGRMAYVTNYGGGGAGALNTITPIDLVAQRTLPTIDLGAMRGPHGLAFVGGQLWFTAEGADAVGSYDPATRRVERVLETGQEGTHMVYVSADRSRLVTTNVRAGTLTIADRRAPGEWTQTVVQAGGGVEGFDVTPDGREVWAASARDGTIAIVDLAAKRVVQTLDAHVDGANRLKITPDGRLALVSTLRGPDVTVFDVAARREVKRIPVGRGAAGIVIQPDGARAYVACTPDDYVAVIDLKALAVAGRVVAGRQPDGLAWAVRR</sequence>
<dbReference type="PANTHER" id="PTHR47197">
    <property type="entry name" value="PROTEIN NIRF"/>
    <property type="match status" value="1"/>
</dbReference>
<dbReference type="KEGG" id="gba:J421_4702"/>